<reference evidence="11 12" key="1">
    <citation type="journal article" date="2016" name="Nat. Commun.">
        <title>Thousands of microbial genomes shed light on interconnected biogeochemical processes in an aquifer system.</title>
        <authorList>
            <person name="Anantharaman K."/>
            <person name="Brown C.T."/>
            <person name="Hug L.A."/>
            <person name="Sharon I."/>
            <person name="Castelle C.J."/>
            <person name="Probst A.J."/>
            <person name="Thomas B.C."/>
            <person name="Singh A."/>
            <person name="Wilkins M.J."/>
            <person name="Karaoz U."/>
            <person name="Brodie E.L."/>
            <person name="Williams K.H."/>
            <person name="Hubbard S.S."/>
            <person name="Banfield J.F."/>
        </authorList>
    </citation>
    <scope>NUCLEOTIDE SEQUENCE [LARGE SCALE GENOMIC DNA]</scope>
</reference>
<evidence type="ECO:0000256" key="4">
    <source>
        <dbReference type="ARBA" id="ARBA00022695"/>
    </source>
</evidence>
<evidence type="ECO:0000259" key="9">
    <source>
        <dbReference type="Pfam" id="PF06144"/>
    </source>
</evidence>
<dbReference type="Gene3D" id="1.20.272.10">
    <property type="match status" value="1"/>
</dbReference>
<feature type="domain" description="DNA polymerase III delta subunit-like C-terminal" evidence="10">
    <location>
        <begin position="191"/>
        <end position="310"/>
    </location>
</feature>
<comment type="catalytic activity">
    <reaction evidence="8">
        <text>DNA(n) + a 2'-deoxyribonucleoside 5'-triphosphate = DNA(n+1) + diphosphate</text>
        <dbReference type="Rhea" id="RHEA:22508"/>
        <dbReference type="Rhea" id="RHEA-COMP:17339"/>
        <dbReference type="Rhea" id="RHEA-COMP:17340"/>
        <dbReference type="ChEBI" id="CHEBI:33019"/>
        <dbReference type="ChEBI" id="CHEBI:61560"/>
        <dbReference type="ChEBI" id="CHEBI:173112"/>
        <dbReference type="EC" id="2.7.7.7"/>
    </reaction>
</comment>
<dbReference type="SUPFAM" id="SSF52540">
    <property type="entry name" value="P-loop containing nucleoside triphosphate hydrolases"/>
    <property type="match status" value="1"/>
</dbReference>
<evidence type="ECO:0000256" key="6">
    <source>
        <dbReference type="ARBA" id="ARBA00022932"/>
    </source>
</evidence>
<name>A0A1G2HYG9_9BACT</name>
<evidence type="ECO:0000259" key="10">
    <source>
        <dbReference type="Pfam" id="PF21694"/>
    </source>
</evidence>
<evidence type="ECO:0000313" key="11">
    <source>
        <dbReference type="EMBL" id="OGZ67533.1"/>
    </source>
</evidence>
<dbReference type="EMBL" id="MHOR01000007">
    <property type="protein sequence ID" value="OGZ67533.1"/>
    <property type="molecule type" value="Genomic_DNA"/>
</dbReference>
<dbReference type="SUPFAM" id="SSF48019">
    <property type="entry name" value="post-AAA+ oligomerization domain-like"/>
    <property type="match status" value="1"/>
</dbReference>
<dbReference type="GO" id="GO:0009360">
    <property type="term" value="C:DNA polymerase III complex"/>
    <property type="evidence" value="ECO:0007669"/>
    <property type="project" value="InterPro"/>
</dbReference>
<comment type="similarity">
    <text evidence="7">Belongs to the DNA polymerase HolA subunit family.</text>
</comment>
<dbReference type="InterPro" id="IPR005790">
    <property type="entry name" value="DNA_polIII_delta"/>
</dbReference>
<dbReference type="Gene3D" id="3.40.50.300">
    <property type="entry name" value="P-loop containing nucleotide triphosphate hydrolases"/>
    <property type="match status" value="1"/>
</dbReference>
<dbReference type="PANTHER" id="PTHR34388:SF1">
    <property type="entry name" value="DNA POLYMERASE III SUBUNIT DELTA"/>
    <property type="match status" value="1"/>
</dbReference>
<evidence type="ECO:0000256" key="8">
    <source>
        <dbReference type="ARBA" id="ARBA00049244"/>
    </source>
</evidence>
<dbReference type="Pfam" id="PF21694">
    <property type="entry name" value="DNA_pol3_delta_C"/>
    <property type="match status" value="1"/>
</dbReference>
<dbReference type="GO" id="GO:0003887">
    <property type="term" value="F:DNA-directed DNA polymerase activity"/>
    <property type="evidence" value="ECO:0007669"/>
    <property type="project" value="UniProtKB-KW"/>
</dbReference>
<proteinExistence type="inferred from homology"/>
<evidence type="ECO:0000256" key="5">
    <source>
        <dbReference type="ARBA" id="ARBA00022705"/>
    </source>
</evidence>
<evidence type="ECO:0000313" key="12">
    <source>
        <dbReference type="Proteomes" id="UP000178380"/>
    </source>
</evidence>
<keyword evidence="6" id="KW-0239">DNA-directed DNA polymerase</keyword>
<keyword evidence="4" id="KW-0548">Nucleotidyltransferase</keyword>
<dbReference type="GO" id="GO:0006261">
    <property type="term" value="P:DNA-templated DNA replication"/>
    <property type="evidence" value="ECO:0007669"/>
    <property type="project" value="TreeGrafter"/>
</dbReference>
<protein>
    <recommendedName>
        <fullName evidence="2">DNA polymerase III subunit delta</fullName>
        <ecNumber evidence="1">2.7.7.7</ecNumber>
    </recommendedName>
</protein>
<dbReference type="InterPro" id="IPR008921">
    <property type="entry name" value="DNA_pol3_clamp-load_cplx_C"/>
</dbReference>
<evidence type="ECO:0000256" key="3">
    <source>
        <dbReference type="ARBA" id="ARBA00022679"/>
    </source>
</evidence>
<dbReference type="EC" id="2.7.7.7" evidence="1"/>
<accession>A0A1G2HYG9</accession>
<comment type="caution">
    <text evidence="11">The sequence shown here is derived from an EMBL/GenBank/DDBJ whole genome shotgun (WGS) entry which is preliminary data.</text>
</comment>
<dbReference type="InterPro" id="IPR048466">
    <property type="entry name" value="DNA_pol3_delta-like_C"/>
</dbReference>
<dbReference type="Gene3D" id="1.10.8.60">
    <property type="match status" value="1"/>
</dbReference>
<dbReference type="InterPro" id="IPR027417">
    <property type="entry name" value="P-loop_NTPase"/>
</dbReference>
<keyword evidence="3" id="KW-0808">Transferase</keyword>
<dbReference type="AlphaFoldDB" id="A0A1G2HYG9"/>
<keyword evidence="5" id="KW-0235">DNA replication</keyword>
<evidence type="ECO:0000256" key="1">
    <source>
        <dbReference type="ARBA" id="ARBA00012417"/>
    </source>
</evidence>
<dbReference type="Pfam" id="PF06144">
    <property type="entry name" value="DNA_pol3_delta"/>
    <property type="match status" value="1"/>
</dbReference>
<dbReference type="Proteomes" id="UP000178380">
    <property type="component" value="Unassembled WGS sequence"/>
</dbReference>
<feature type="domain" description="DNA polymerase III delta N-terminal" evidence="9">
    <location>
        <begin position="4"/>
        <end position="114"/>
    </location>
</feature>
<gene>
    <name evidence="11" type="ORF">A3C58_02155</name>
</gene>
<dbReference type="NCBIfam" id="TIGR01128">
    <property type="entry name" value="holA"/>
    <property type="match status" value="1"/>
</dbReference>
<organism evidence="11 12">
    <name type="scientific">Candidatus Staskawiczbacteria bacterium RIFCSPHIGHO2_02_FULL_34_10</name>
    <dbReference type="NCBI Taxonomy" id="1802205"/>
    <lineage>
        <taxon>Bacteria</taxon>
        <taxon>Candidatus Staskawicziibacteriota</taxon>
    </lineage>
</organism>
<evidence type="ECO:0000256" key="7">
    <source>
        <dbReference type="ARBA" id="ARBA00034754"/>
    </source>
</evidence>
<evidence type="ECO:0000256" key="2">
    <source>
        <dbReference type="ARBA" id="ARBA00017703"/>
    </source>
</evidence>
<dbReference type="PANTHER" id="PTHR34388">
    <property type="entry name" value="DNA POLYMERASE III SUBUNIT DELTA"/>
    <property type="match status" value="1"/>
</dbReference>
<dbReference type="InterPro" id="IPR010372">
    <property type="entry name" value="DNA_pol3_delta_N"/>
</dbReference>
<dbReference type="STRING" id="1802205.A3C58_02155"/>
<sequence length="311" mass="36419">MIIFLYGQDSYRSKEKLNEVVDHYKEVPKSGLNLIYIDASQVSFPDFYSNFKISSMFGEKKLIILKELFSNKIFQDNFLNEIKNIESFKDVIVVYENQEIDQRLKIFKTLTKECKSQEFKQLDAKGLKNWAQKEFEKYNAKINMDAIDLLLSYVGSDLWQLSNEIKKLTDFKGGLVVKKEDIELFIRPKVETDIFKTIDALAQKNKKQALYFLQKHLENGDSPLYILSMIAYQFKNLIIVKELAQKGLMYMSIIKKSGLHPFVVKKTYFQCSQFSLQELKDIYYKIFQTDLDIKTGKIEQETALELLISSI</sequence>
<dbReference type="GO" id="GO:0003677">
    <property type="term" value="F:DNA binding"/>
    <property type="evidence" value="ECO:0007669"/>
    <property type="project" value="InterPro"/>
</dbReference>